<dbReference type="Proteomes" id="UP001596302">
    <property type="component" value="Unassembled WGS sequence"/>
</dbReference>
<name>A0ABW1IY90_9PSEU</name>
<dbReference type="EMBL" id="JBHSQW010000009">
    <property type="protein sequence ID" value="MFC5993451.1"/>
    <property type="molecule type" value="Genomic_DNA"/>
</dbReference>
<evidence type="ECO:0000313" key="2">
    <source>
        <dbReference type="Proteomes" id="UP001596302"/>
    </source>
</evidence>
<reference evidence="2" key="1">
    <citation type="journal article" date="2019" name="Int. J. Syst. Evol. Microbiol.">
        <title>The Global Catalogue of Microorganisms (GCM) 10K type strain sequencing project: providing services to taxonomists for standard genome sequencing and annotation.</title>
        <authorList>
            <consortium name="The Broad Institute Genomics Platform"/>
            <consortium name="The Broad Institute Genome Sequencing Center for Infectious Disease"/>
            <person name="Wu L."/>
            <person name="Ma J."/>
        </authorList>
    </citation>
    <scope>NUCLEOTIDE SEQUENCE [LARGE SCALE GENOMIC DNA]</scope>
    <source>
        <strain evidence="2">CCM 8391</strain>
    </source>
</reference>
<comment type="caution">
    <text evidence="1">The sequence shown here is derived from an EMBL/GenBank/DDBJ whole genome shotgun (WGS) entry which is preliminary data.</text>
</comment>
<keyword evidence="2" id="KW-1185">Reference proteome</keyword>
<evidence type="ECO:0000313" key="1">
    <source>
        <dbReference type="EMBL" id="MFC5993451.1"/>
    </source>
</evidence>
<proteinExistence type="predicted"/>
<protein>
    <submittedName>
        <fullName evidence="1">Uncharacterized protein</fullName>
    </submittedName>
</protein>
<organism evidence="1 2">
    <name type="scientific">Pseudonocardia hispaniensis</name>
    <dbReference type="NCBI Taxonomy" id="904933"/>
    <lineage>
        <taxon>Bacteria</taxon>
        <taxon>Bacillati</taxon>
        <taxon>Actinomycetota</taxon>
        <taxon>Actinomycetes</taxon>
        <taxon>Pseudonocardiales</taxon>
        <taxon>Pseudonocardiaceae</taxon>
        <taxon>Pseudonocardia</taxon>
    </lineage>
</organism>
<sequence length="49" mass="5425">MGVRELDEELLEVGPAVLRSLAAADVVRPQRSGGGHRRHSCRRLFVATR</sequence>
<gene>
    <name evidence="1" type="ORF">ACFQE5_04380</name>
</gene>
<dbReference type="RefSeq" id="WP_379583023.1">
    <property type="nucleotide sequence ID" value="NZ_JBHSQW010000009.1"/>
</dbReference>
<accession>A0ABW1IY90</accession>